<keyword evidence="2" id="KW-0732">Signal</keyword>
<protein>
    <submittedName>
        <fullName evidence="3">Transmembrane protein</fullName>
    </submittedName>
</protein>
<proteinExistence type="predicted"/>
<dbReference type="AlphaFoldDB" id="A0AAD7P7W4"/>
<name>A0AAD7P7W4_QUISA</name>
<feature type="chain" id="PRO_5042100218" evidence="2">
    <location>
        <begin position="22"/>
        <end position="79"/>
    </location>
</feature>
<keyword evidence="3" id="KW-0812">Transmembrane</keyword>
<evidence type="ECO:0000313" key="4">
    <source>
        <dbReference type="Proteomes" id="UP001163823"/>
    </source>
</evidence>
<gene>
    <name evidence="3" type="ORF">O6P43_034367</name>
</gene>
<evidence type="ECO:0000256" key="1">
    <source>
        <dbReference type="SAM" id="MobiDB-lite"/>
    </source>
</evidence>
<dbReference type="Proteomes" id="UP001163823">
    <property type="component" value="Chromosome 14"/>
</dbReference>
<feature type="compositionally biased region" description="Basic and acidic residues" evidence="1">
    <location>
        <begin position="58"/>
        <end position="70"/>
    </location>
</feature>
<dbReference type="PANTHER" id="PTHR34467:SF3">
    <property type="entry name" value="PROTEIN, PUTATIVE-RELATED"/>
    <property type="match status" value="1"/>
</dbReference>
<dbReference type="PANTHER" id="PTHR34467">
    <property type="entry name" value="TRANSMEMBRANE PROTEIN"/>
    <property type="match status" value="1"/>
</dbReference>
<keyword evidence="3" id="KW-0472">Membrane</keyword>
<keyword evidence="4" id="KW-1185">Reference proteome</keyword>
<comment type="caution">
    <text evidence="3">The sequence shown here is derived from an EMBL/GenBank/DDBJ whole genome shotgun (WGS) entry which is preliminary data.</text>
</comment>
<sequence>MDPKIKVYILILLLLFIDVYPVEVKCSRIRMNPVNPPSEGIFEMDVRELVEINIKDYREYQPNPKHDQGKGKPPGGGGG</sequence>
<evidence type="ECO:0000256" key="2">
    <source>
        <dbReference type="SAM" id="SignalP"/>
    </source>
</evidence>
<accession>A0AAD7P7W4</accession>
<organism evidence="3 4">
    <name type="scientific">Quillaja saponaria</name>
    <name type="common">Soap bark tree</name>
    <dbReference type="NCBI Taxonomy" id="32244"/>
    <lineage>
        <taxon>Eukaryota</taxon>
        <taxon>Viridiplantae</taxon>
        <taxon>Streptophyta</taxon>
        <taxon>Embryophyta</taxon>
        <taxon>Tracheophyta</taxon>
        <taxon>Spermatophyta</taxon>
        <taxon>Magnoliopsida</taxon>
        <taxon>eudicotyledons</taxon>
        <taxon>Gunneridae</taxon>
        <taxon>Pentapetalae</taxon>
        <taxon>rosids</taxon>
        <taxon>fabids</taxon>
        <taxon>Fabales</taxon>
        <taxon>Quillajaceae</taxon>
        <taxon>Quillaja</taxon>
    </lineage>
</organism>
<dbReference type="EMBL" id="JARAOO010000014">
    <property type="protein sequence ID" value="KAJ7945075.1"/>
    <property type="molecule type" value="Genomic_DNA"/>
</dbReference>
<feature type="signal peptide" evidence="2">
    <location>
        <begin position="1"/>
        <end position="21"/>
    </location>
</feature>
<evidence type="ECO:0000313" key="3">
    <source>
        <dbReference type="EMBL" id="KAJ7945075.1"/>
    </source>
</evidence>
<dbReference type="KEGG" id="qsa:O6P43_034367"/>
<reference evidence="3" key="1">
    <citation type="journal article" date="2023" name="Science">
        <title>Elucidation of the pathway for biosynthesis of saponin adjuvants from the soapbark tree.</title>
        <authorList>
            <person name="Reed J."/>
            <person name="Orme A."/>
            <person name="El-Demerdash A."/>
            <person name="Owen C."/>
            <person name="Martin L.B.B."/>
            <person name="Misra R.C."/>
            <person name="Kikuchi S."/>
            <person name="Rejzek M."/>
            <person name="Martin A.C."/>
            <person name="Harkess A."/>
            <person name="Leebens-Mack J."/>
            <person name="Louveau T."/>
            <person name="Stephenson M.J."/>
            <person name="Osbourn A."/>
        </authorList>
    </citation>
    <scope>NUCLEOTIDE SEQUENCE</scope>
    <source>
        <strain evidence="3">S10</strain>
    </source>
</reference>
<feature type="region of interest" description="Disordered" evidence="1">
    <location>
        <begin position="58"/>
        <end position="79"/>
    </location>
</feature>